<gene>
    <name evidence="1" type="ORF">DSO57_1025091</name>
</gene>
<accession>A0ACC2SS01</accession>
<evidence type="ECO:0000313" key="1">
    <source>
        <dbReference type="EMBL" id="KAJ9064941.1"/>
    </source>
</evidence>
<keyword evidence="2" id="KW-1185">Reference proteome</keyword>
<comment type="caution">
    <text evidence="1">The sequence shown here is derived from an EMBL/GenBank/DDBJ whole genome shotgun (WGS) entry which is preliminary data.</text>
</comment>
<reference evidence="1" key="1">
    <citation type="submission" date="2022-04" db="EMBL/GenBank/DDBJ databases">
        <title>Genome of the entomopathogenic fungus Entomophthora muscae.</title>
        <authorList>
            <person name="Elya C."/>
            <person name="Lovett B.R."/>
            <person name="Lee E."/>
            <person name="Macias A.M."/>
            <person name="Hajek A.E."/>
            <person name="De Bivort B.L."/>
            <person name="Kasson M.T."/>
            <person name="De Fine Licht H.H."/>
            <person name="Stajich J.E."/>
        </authorList>
    </citation>
    <scope>NUCLEOTIDE SEQUENCE</scope>
    <source>
        <strain evidence="1">Berkeley</strain>
    </source>
</reference>
<organism evidence="1 2">
    <name type="scientific">Entomophthora muscae</name>
    <dbReference type="NCBI Taxonomy" id="34485"/>
    <lineage>
        <taxon>Eukaryota</taxon>
        <taxon>Fungi</taxon>
        <taxon>Fungi incertae sedis</taxon>
        <taxon>Zoopagomycota</taxon>
        <taxon>Entomophthoromycotina</taxon>
        <taxon>Entomophthoromycetes</taxon>
        <taxon>Entomophthorales</taxon>
        <taxon>Entomophthoraceae</taxon>
        <taxon>Entomophthora</taxon>
    </lineage>
</organism>
<proteinExistence type="predicted"/>
<evidence type="ECO:0000313" key="2">
    <source>
        <dbReference type="Proteomes" id="UP001165960"/>
    </source>
</evidence>
<dbReference type="EMBL" id="QTSX02004399">
    <property type="protein sequence ID" value="KAJ9064941.1"/>
    <property type="molecule type" value="Genomic_DNA"/>
</dbReference>
<sequence>MAKTWEPQELNPDIDVGEFASKFDHTFQWTPAHLKGSELEKLRAIGDPLADGALPHLVGPDSVDRLLDLVATSNCPASVLEFYEQVNTEPDWICHEQIRRGQEFFWSYQPLCMATLLNASLIGGFGARRIVSTLRCTNYLGREDTARRRLMETALMVCDVMSFDMLRPGNHGWRSAVNVRLMHAQVRRHVLRLPSYNSKEDGIPVNQEDMLSTLIVFSATVIFSLRRMGVNVTEEQAEDYIAAWRYIGYLLGITELHFFKSYARVIALYESVMMHLLDPDETCAQLAHNVLMSCSYKAPMHTTFHGSVAMTRFLLGHDWADRLSLPRAPIHSLLVPYRIAFVRTAISFLVVVRKEWLMKRFQSYSYRAINQVLQDKRPTYQLQTLPDDKPSQIPRFLLASDTITLILFTTLFGFILLTIIIPLSQLSLHHLFKLSL</sequence>
<name>A0ACC2SS01_9FUNG</name>
<dbReference type="Proteomes" id="UP001165960">
    <property type="component" value="Unassembled WGS sequence"/>
</dbReference>
<protein>
    <submittedName>
        <fullName evidence="1">Uncharacterized protein</fullName>
    </submittedName>
</protein>